<accession>A0A5J5ESG4</accession>
<evidence type="ECO:0000313" key="1">
    <source>
        <dbReference type="EMBL" id="KAA8902102.1"/>
    </source>
</evidence>
<sequence length="70" mass="8079">MGSPRSNDNLVQGQRFLSWSASRQALICVQLETDPDILLYKCRQALERYRHHFVVGNLLPARKFEVVFCG</sequence>
<evidence type="ECO:0000313" key="2">
    <source>
        <dbReference type="Proteomes" id="UP000326924"/>
    </source>
</evidence>
<reference evidence="1 2" key="1">
    <citation type="submission" date="2019-09" db="EMBL/GenBank/DDBJ databases">
        <title>Draft genome of the ectomycorrhizal ascomycete Sphaerosporella brunnea.</title>
        <authorList>
            <consortium name="DOE Joint Genome Institute"/>
            <person name="Benucci G.M."/>
            <person name="Marozzi G."/>
            <person name="Antonielli L."/>
            <person name="Sanchez S."/>
            <person name="Marco P."/>
            <person name="Wang X."/>
            <person name="Falini L.B."/>
            <person name="Barry K."/>
            <person name="Haridas S."/>
            <person name="Lipzen A."/>
            <person name="Labutti K."/>
            <person name="Grigoriev I.V."/>
            <person name="Murat C."/>
            <person name="Martin F."/>
            <person name="Albertini E."/>
            <person name="Donnini D."/>
            <person name="Bonito G."/>
        </authorList>
    </citation>
    <scope>NUCLEOTIDE SEQUENCE [LARGE SCALE GENOMIC DNA]</scope>
    <source>
        <strain evidence="1 2">Sb_GMNB300</strain>
    </source>
</reference>
<name>A0A5J5ESG4_9PEZI</name>
<proteinExistence type="predicted"/>
<protein>
    <submittedName>
        <fullName evidence="1">Uncharacterized protein</fullName>
    </submittedName>
</protein>
<dbReference type="InterPro" id="IPR035929">
    <property type="entry name" value="CoaB-like_sf"/>
</dbReference>
<dbReference type="InParanoid" id="A0A5J5ESG4"/>
<dbReference type="AlphaFoldDB" id="A0A5J5ESG4"/>
<keyword evidence="2" id="KW-1185">Reference proteome</keyword>
<dbReference type="Gene3D" id="3.40.50.10300">
    <property type="entry name" value="CoaB-like"/>
    <property type="match status" value="1"/>
</dbReference>
<dbReference type="Proteomes" id="UP000326924">
    <property type="component" value="Unassembled WGS sequence"/>
</dbReference>
<dbReference type="SUPFAM" id="SSF102645">
    <property type="entry name" value="CoaB-like"/>
    <property type="match status" value="1"/>
</dbReference>
<dbReference type="OrthoDB" id="70224at2759"/>
<gene>
    <name evidence="1" type="ORF">FN846DRAFT_955956</name>
</gene>
<organism evidence="1 2">
    <name type="scientific">Sphaerosporella brunnea</name>
    <dbReference type="NCBI Taxonomy" id="1250544"/>
    <lineage>
        <taxon>Eukaryota</taxon>
        <taxon>Fungi</taxon>
        <taxon>Dikarya</taxon>
        <taxon>Ascomycota</taxon>
        <taxon>Pezizomycotina</taxon>
        <taxon>Pezizomycetes</taxon>
        <taxon>Pezizales</taxon>
        <taxon>Pyronemataceae</taxon>
        <taxon>Sphaerosporella</taxon>
    </lineage>
</organism>
<comment type="caution">
    <text evidence="1">The sequence shown here is derived from an EMBL/GenBank/DDBJ whole genome shotgun (WGS) entry which is preliminary data.</text>
</comment>
<dbReference type="EMBL" id="VXIS01000136">
    <property type="protein sequence ID" value="KAA8902102.1"/>
    <property type="molecule type" value="Genomic_DNA"/>
</dbReference>